<dbReference type="AlphaFoldDB" id="A0A0K2U479"/>
<accession>A0A0K2U479</accession>
<organism evidence="1">
    <name type="scientific">Lepeophtheirus salmonis</name>
    <name type="common">Salmon louse</name>
    <name type="synonym">Caligus salmonis</name>
    <dbReference type="NCBI Taxonomy" id="72036"/>
    <lineage>
        <taxon>Eukaryota</taxon>
        <taxon>Metazoa</taxon>
        <taxon>Ecdysozoa</taxon>
        <taxon>Arthropoda</taxon>
        <taxon>Crustacea</taxon>
        <taxon>Multicrustacea</taxon>
        <taxon>Hexanauplia</taxon>
        <taxon>Copepoda</taxon>
        <taxon>Siphonostomatoida</taxon>
        <taxon>Caligidae</taxon>
        <taxon>Lepeophtheirus</taxon>
    </lineage>
</organism>
<protein>
    <submittedName>
        <fullName evidence="1">Uncharacterized protein</fullName>
    </submittedName>
</protein>
<name>A0A0K2U479_LEPSM</name>
<evidence type="ECO:0000313" key="1">
    <source>
        <dbReference type="EMBL" id="CDW33013.1"/>
    </source>
</evidence>
<dbReference type="EMBL" id="HACA01015652">
    <property type="protein sequence ID" value="CDW33013.1"/>
    <property type="molecule type" value="Transcribed_RNA"/>
</dbReference>
<reference evidence="1" key="1">
    <citation type="submission" date="2014-05" db="EMBL/GenBank/DDBJ databases">
        <authorList>
            <person name="Chronopoulou M."/>
        </authorList>
    </citation>
    <scope>NUCLEOTIDE SEQUENCE</scope>
    <source>
        <tissue evidence="1">Whole organism</tissue>
    </source>
</reference>
<sequence length="23" mass="2794">MLGKCLMYDTYNNLSTRLYSLFF</sequence>
<proteinExistence type="predicted"/>